<dbReference type="GO" id="GO:0051537">
    <property type="term" value="F:2 iron, 2 sulfur cluster binding"/>
    <property type="evidence" value="ECO:0007669"/>
    <property type="project" value="UniProtKB-KW"/>
</dbReference>
<proteinExistence type="predicted"/>
<keyword evidence="7" id="KW-0472">Membrane</keyword>
<dbReference type="GO" id="GO:0004497">
    <property type="term" value="F:monooxygenase activity"/>
    <property type="evidence" value="ECO:0007669"/>
    <property type="project" value="UniProtKB-ARBA"/>
</dbReference>
<dbReference type="Pfam" id="PF00355">
    <property type="entry name" value="Rieske"/>
    <property type="match status" value="1"/>
</dbReference>
<protein>
    <submittedName>
        <fullName evidence="9">Rieske Fe-S protein</fullName>
    </submittedName>
</protein>
<dbReference type="InterPro" id="IPR036922">
    <property type="entry name" value="Rieske_2Fe-2S_sf"/>
</dbReference>
<dbReference type="PROSITE" id="PS51296">
    <property type="entry name" value="RIESKE"/>
    <property type="match status" value="1"/>
</dbReference>
<dbReference type="InterPro" id="IPR005805">
    <property type="entry name" value="Rieske_Fe-S_prot_C"/>
</dbReference>
<keyword evidence="3" id="KW-0408">Iron</keyword>
<dbReference type="InterPro" id="IPR006311">
    <property type="entry name" value="TAT_signal"/>
</dbReference>
<dbReference type="GO" id="GO:0016020">
    <property type="term" value="C:membrane"/>
    <property type="evidence" value="ECO:0007669"/>
    <property type="project" value="InterPro"/>
</dbReference>
<dbReference type="GO" id="GO:0046872">
    <property type="term" value="F:metal ion binding"/>
    <property type="evidence" value="ECO:0007669"/>
    <property type="project" value="UniProtKB-KW"/>
</dbReference>
<evidence type="ECO:0000256" key="2">
    <source>
        <dbReference type="ARBA" id="ARBA00022723"/>
    </source>
</evidence>
<feature type="transmembrane region" description="Helical" evidence="7">
    <location>
        <begin position="14"/>
        <end position="33"/>
    </location>
</feature>
<dbReference type="STRING" id="646529.Desaci_0892"/>
<evidence type="ECO:0000256" key="4">
    <source>
        <dbReference type="ARBA" id="ARBA00023014"/>
    </source>
</evidence>
<dbReference type="RefSeq" id="WP_014825951.1">
    <property type="nucleotide sequence ID" value="NC_018068.1"/>
</dbReference>
<dbReference type="AlphaFoldDB" id="I4D2B6"/>
<evidence type="ECO:0000313" key="10">
    <source>
        <dbReference type="Proteomes" id="UP000002892"/>
    </source>
</evidence>
<gene>
    <name evidence="9" type="ordered locus">Desaci_0892</name>
</gene>
<evidence type="ECO:0000256" key="7">
    <source>
        <dbReference type="SAM" id="Phobius"/>
    </source>
</evidence>
<sequence>MNNEQGKGIPRRRFLAWGAGSVGAVIGLSYVGLLGDFLNPPAANAEPLQEVGRVSDFEEGTPKFVTYKGSTTAEGVYVVNLGSEGWLALDFHCTHLQCGVNYVDAVKKYICPCHGGVYDLKGQVLSGPPPKNLPRRVIQIQGDSVMVGGIIG</sequence>
<dbReference type="Gene3D" id="2.102.10.10">
    <property type="entry name" value="Rieske [2Fe-2S] iron-sulphur domain"/>
    <property type="match status" value="1"/>
</dbReference>
<keyword evidence="10" id="KW-1185">Reference proteome</keyword>
<evidence type="ECO:0000256" key="6">
    <source>
        <dbReference type="ARBA" id="ARBA00034078"/>
    </source>
</evidence>
<dbReference type="KEGG" id="dai:Desaci_0892"/>
<keyword evidence="4" id="KW-0411">Iron-sulfur</keyword>
<evidence type="ECO:0000256" key="3">
    <source>
        <dbReference type="ARBA" id="ARBA00023004"/>
    </source>
</evidence>
<dbReference type="eggNOG" id="COG0723">
    <property type="taxonomic scope" value="Bacteria"/>
</dbReference>
<evidence type="ECO:0000256" key="5">
    <source>
        <dbReference type="ARBA" id="ARBA00023157"/>
    </source>
</evidence>
<keyword evidence="7" id="KW-1133">Transmembrane helix</keyword>
<dbReference type="PRINTS" id="PR00162">
    <property type="entry name" value="RIESKE"/>
</dbReference>
<feature type="domain" description="Rieske" evidence="8">
    <location>
        <begin position="49"/>
        <end position="147"/>
    </location>
</feature>
<keyword evidence="5" id="KW-1015">Disulfide bond</keyword>
<comment type="cofactor">
    <cofactor evidence="6">
        <name>[2Fe-2S] cluster</name>
        <dbReference type="ChEBI" id="CHEBI:190135"/>
    </cofactor>
</comment>
<organism evidence="9 10">
    <name type="scientific">Desulfosporosinus acidiphilus (strain DSM 22704 / JCM 16185 / SJ4)</name>
    <dbReference type="NCBI Taxonomy" id="646529"/>
    <lineage>
        <taxon>Bacteria</taxon>
        <taxon>Bacillati</taxon>
        <taxon>Bacillota</taxon>
        <taxon>Clostridia</taxon>
        <taxon>Eubacteriales</taxon>
        <taxon>Desulfitobacteriaceae</taxon>
        <taxon>Desulfosporosinus</taxon>
    </lineage>
</organism>
<keyword evidence="2" id="KW-0479">Metal-binding</keyword>
<dbReference type="InterPro" id="IPR014349">
    <property type="entry name" value="Rieske_Fe-S_prot"/>
</dbReference>
<keyword evidence="1" id="KW-0001">2Fe-2S</keyword>
<dbReference type="InterPro" id="IPR017941">
    <property type="entry name" value="Rieske_2Fe-2S"/>
</dbReference>
<dbReference type="Proteomes" id="UP000002892">
    <property type="component" value="Chromosome"/>
</dbReference>
<dbReference type="PROSITE" id="PS51318">
    <property type="entry name" value="TAT"/>
    <property type="match status" value="1"/>
</dbReference>
<evidence type="ECO:0000313" key="9">
    <source>
        <dbReference type="EMBL" id="AFM39940.1"/>
    </source>
</evidence>
<dbReference type="EMBL" id="CP003639">
    <property type="protein sequence ID" value="AFM39940.1"/>
    <property type="molecule type" value="Genomic_DNA"/>
</dbReference>
<name>I4D2B6_DESAJ</name>
<keyword evidence="7" id="KW-0812">Transmembrane</keyword>
<evidence type="ECO:0000256" key="1">
    <source>
        <dbReference type="ARBA" id="ARBA00022714"/>
    </source>
</evidence>
<dbReference type="CDD" id="cd03467">
    <property type="entry name" value="Rieske"/>
    <property type="match status" value="1"/>
</dbReference>
<dbReference type="SUPFAM" id="SSF50022">
    <property type="entry name" value="ISP domain"/>
    <property type="match status" value="1"/>
</dbReference>
<evidence type="ECO:0000259" key="8">
    <source>
        <dbReference type="PROSITE" id="PS51296"/>
    </source>
</evidence>
<dbReference type="PANTHER" id="PTHR10134">
    <property type="entry name" value="CYTOCHROME B-C1 COMPLEX SUBUNIT RIESKE, MITOCHONDRIAL"/>
    <property type="match status" value="1"/>
</dbReference>
<dbReference type="GO" id="GO:0016705">
    <property type="term" value="F:oxidoreductase activity, acting on paired donors, with incorporation or reduction of molecular oxygen"/>
    <property type="evidence" value="ECO:0007669"/>
    <property type="project" value="UniProtKB-ARBA"/>
</dbReference>
<dbReference type="OrthoDB" id="9767869at2"/>
<accession>I4D2B6</accession>
<reference evidence="9 10" key="1">
    <citation type="journal article" date="2012" name="J. Bacteriol.">
        <title>Complete genome sequences of Desulfosporosinus orientis DSM765T, Desulfosporosinus youngiae DSM17734T, Desulfosporosinus meridiei DSM13257T, and Desulfosporosinus acidiphilus DSM22704T.</title>
        <authorList>
            <person name="Pester M."/>
            <person name="Brambilla E."/>
            <person name="Alazard D."/>
            <person name="Rattei T."/>
            <person name="Weinmaier T."/>
            <person name="Han J."/>
            <person name="Lucas S."/>
            <person name="Lapidus A."/>
            <person name="Cheng J.F."/>
            <person name="Goodwin L."/>
            <person name="Pitluck S."/>
            <person name="Peters L."/>
            <person name="Ovchinnikova G."/>
            <person name="Teshima H."/>
            <person name="Detter J.C."/>
            <person name="Han C.S."/>
            <person name="Tapia R."/>
            <person name="Land M.L."/>
            <person name="Hauser L."/>
            <person name="Kyrpides N.C."/>
            <person name="Ivanova N.N."/>
            <person name="Pagani I."/>
            <person name="Huntmann M."/>
            <person name="Wei C.L."/>
            <person name="Davenport K.W."/>
            <person name="Daligault H."/>
            <person name="Chain P.S."/>
            <person name="Chen A."/>
            <person name="Mavromatis K."/>
            <person name="Markowitz V."/>
            <person name="Szeto E."/>
            <person name="Mikhailova N."/>
            <person name="Pati A."/>
            <person name="Wagner M."/>
            <person name="Woyke T."/>
            <person name="Ollivier B."/>
            <person name="Klenk H.P."/>
            <person name="Spring S."/>
            <person name="Loy A."/>
        </authorList>
    </citation>
    <scope>NUCLEOTIDE SEQUENCE [LARGE SCALE GENOMIC DNA]</scope>
    <source>
        <strain evidence="10">DSM 22704 / JCM 16185 / SJ4</strain>
    </source>
</reference>
<dbReference type="HOGENOM" id="CLU_055690_1_1_9"/>